<dbReference type="EMBL" id="JBHSPX010000004">
    <property type="protein sequence ID" value="MFC6064281.1"/>
    <property type="molecule type" value="Genomic_DNA"/>
</dbReference>
<evidence type="ECO:0000313" key="3">
    <source>
        <dbReference type="Proteomes" id="UP001596139"/>
    </source>
</evidence>
<organism evidence="2 3">
    <name type="scientific">Streptomyces ochraceiscleroticus</name>
    <dbReference type="NCBI Taxonomy" id="47761"/>
    <lineage>
        <taxon>Bacteria</taxon>
        <taxon>Bacillati</taxon>
        <taxon>Actinomycetota</taxon>
        <taxon>Actinomycetes</taxon>
        <taxon>Kitasatosporales</taxon>
        <taxon>Streptomycetaceae</taxon>
        <taxon>Streptomyces</taxon>
    </lineage>
</organism>
<dbReference type="Proteomes" id="UP001596139">
    <property type="component" value="Unassembled WGS sequence"/>
</dbReference>
<name>A0ABW1MKC9_9ACTN</name>
<accession>A0ABW1MKC9</accession>
<comment type="caution">
    <text evidence="2">The sequence shown here is derived from an EMBL/GenBank/DDBJ whole genome shotgun (WGS) entry which is preliminary data.</text>
</comment>
<sequence length="103" mass="11150">MIDELGTTGEDREPRARTRTRHQGEGEVCRCAYVRCSKRLPATSVAMEDMLIFDQVRAVLAAGTLPVASAQRTQKGARTPQAAGNTVEFRAVAEDDEESGAVL</sequence>
<reference evidence="3" key="1">
    <citation type="journal article" date="2019" name="Int. J. Syst. Evol. Microbiol.">
        <title>The Global Catalogue of Microorganisms (GCM) 10K type strain sequencing project: providing services to taxonomists for standard genome sequencing and annotation.</title>
        <authorList>
            <consortium name="The Broad Institute Genomics Platform"/>
            <consortium name="The Broad Institute Genome Sequencing Center for Infectious Disease"/>
            <person name="Wu L."/>
            <person name="Ma J."/>
        </authorList>
    </citation>
    <scope>NUCLEOTIDE SEQUENCE [LARGE SCALE GENOMIC DNA]</scope>
    <source>
        <strain evidence="3">CGMCC 1.15180</strain>
    </source>
</reference>
<feature type="region of interest" description="Disordered" evidence="1">
    <location>
        <begin position="1"/>
        <end position="23"/>
    </location>
</feature>
<keyword evidence="3" id="KW-1185">Reference proteome</keyword>
<gene>
    <name evidence="2" type="ORF">ACFP4F_17220</name>
</gene>
<protein>
    <submittedName>
        <fullName evidence="2">Uncharacterized protein</fullName>
    </submittedName>
</protein>
<evidence type="ECO:0000313" key="2">
    <source>
        <dbReference type="EMBL" id="MFC6064281.1"/>
    </source>
</evidence>
<feature type="compositionally biased region" description="Basic and acidic residues" evidence="1">
    <location>
        <begin position="9"/>
        <end position="23"/>
    </location>
</feature>
<proteinExistence type="predicted"/>
<evidence type="ECO:0000256" key="1">
    <source>
        <dbReference type="SAM" id="MobiDB-lite"/>
    </source>
</evidence>